<protein>
    <submittedName>
        <fullName evidence="1">Uncharacterized protein</fullName>
    </submittedName>
</protein>
<evidence type="ECO:0000313" key="1">
    <source>
        <dbReference type="EMBL" id="CDW37566.1"/>
    </source>
</evidence>
<organism evidence="1">
    <name type="scientific">Lepeophtheirus salmonis</name>
    <name type="common">Salmon louse</name>
    <name type="synonym">Caligus salmonis</name>
    <dbReference type="NCBI Taxonomy" id="72036"/>
    <lineage>
        <taxon>Eukaryota</taxon>
        <taxon>Metazoa</taxon>
        <taxon>Ecdysozoa</taxon>
        <taxon>Arthropoda</taxon>
        <taxon>Crustacea</taxon>
        <taxon>Multicrustacea</taxon>
        <taxon>Hexanauplia</taxon>
        <taxon>Copepoda</taxon>
        <taxon>Siphonostomatoida</taxon>
        <taxon>Caligidae</taxon>
        <taxon>Lepeophtheirus</taxon>
    </lineage>
</organism>
<reference evidence="1" key="1">
    <citation type="submission" date="2014-05" db="EMBL/GenBank/DDBJ databases">
        <authorList>
            <person name="Chronopoulou M."/>
        </authorList>
    </citation>
    <scope>NUCLEOTIDE SEQUENCE</scope>
    <source>
        <tissue evidence="1">Whole organism</tissue>
    </source>
</reference>
<dbReference type="AlphaFoldDB" id="A0A0K2UIR7"/>
<name>A0A0K2UIR7_LEPSM</name>
<accession>A0A0K2UIR7</accession>
<sequence>MTSYPNVDELKAGIMEYKNKMSKEPLQKTCTWCRSLSENVTVSGGVHID</sequence>
<proteinExistence type="predicted"/>
<dbReference type="EMBL" id="HACA01020205">
    <property type="protein sequence ID" value="CDW37566.1"/>
    <property type="molecule type" value="Transcribed_RNA"/>
</dbReference>